<accession>V6LSH8</accession>
<keyword evidence="1" id="KW-1133">Transmembrane helix</keyword>
<name>V6LSH8_9EUKA</name>
<evidence type="ECO:0000256" key="1">
    <source>
        <dbReference type="SAM" id="Phobius"/>
    </source>
</evidence>
<dbReference type="AlphaFoldDB" id="V6LSH8"/>
<sequence length="134" mass="16039">MIWNQVSNQAILIANIYKLYPVCKLDFVIIPFTAYAKLIITLYIHIARFLLIQKLIQLLVFIDMTVAIRSYIRTVIKYSIFYAQFVHFILSYYIIRNIATRQSLKYIIARISAKFLQKLQNKNINWYFINSKYV</sequence>
<proteinExistence type="predicted"/>
<evidence type="ECO:0000313" key="2">
    <source>
        <dbReference type="EMBL" id="EST47560.1"/>
    </source>
</evidence>
<reference evidence="2" key="1">
    <citation type="journal article" date="2014" name="PLoS Genet.">
        <title>The Genome of Spironucleus salmonicida Highlights a Fish Pathogen Adapted to Fluctuating Environments.</title>
        <authorList>
            <person name="Xu F."/>
            <person name="Jerlstrom-Hultqvist J."/>
            <person name="Einarsson E."/>
            <person name="Astvaldsson A."/>
            <person name="Svard S.G."/>
            <person name="Andersson J.O."/>
        </authorList>
    </citation>
    <scope>NUCLEOTIDE SEQUENCE</scope>
</reference>
<feature type="transmembrane region" description="Helical" evidence="1">
    <location>
        <begin position="78"/>
        <end position="95"/>
    </location>
</feature>
<feature type="transmembrane region" description="Helical" evidence="1">
    <location>
        <begin position="27"/>
        <end position="46"/>
    </location>
</feature>
<keyword evidence="1" id="KW-0472">Membrane</keyword>
<protein>
    <submittedName>
        <fullName evidence="2">Transmembrane domain-containing protein</fullName>
    </submittedName>
</protein>
<dbReference type="EMBL" id="KI546040">
    <property type="protein sequence ID" value="EST47560.1"/>
    <property type="molecule type" value="Genomic_DNA"/>
</dbReference>
<keyword evidence="1 2" id="KW-0812">Transmembrane</keyword>
<gene>
    <name evidence="2" type="ORF">SS50377_fx063</name>
</gene>
<organism evidence="2">
    <name type="scientific">Spironucleus salmonicida</name>
    <dbReference type="NCBI Taxonomy" id="348837"/>
    <lineage>
        <taxon>Eukaryota</taxon>
        <taxon>Metamonada</taxon>
        <taxon>Diplomonadida</taxon>
        <taxon>Hexamitidae</taxon>
        <taxon>Hexamitinae</taxon>
        <taxon>Spironucleus</taxon>
    </lineage>
</organism>